<reference evidence="1" key="2">
    <citation type="submission" date="2020-10" db="EMBL/GenBank/DDBJ databases">
        <title>Mucilaginibacter sp. nov., isolated from soil.</title>
        <authorList>
            <person name="Jeon C.O."/>
        </authorList>
    </citation>
    <scope>NUCLEOTIDE SEQUENCE</scope>
    <source>
        <strain evidence="1">R11</strain>
    </source>
</reference>
<proteinExistence type="predicted"/>
<dbReference type="RefSeq" id="WP_166587287.1">
    <property type="nucleotide sequence ID" value="NZ_WWEO01000044.1"/>
</dbReference>
<comment type="caution">
    <text evidence="1">The sequence shown here is derived from an EMBL/GenBank/DDBJ whole genome shotgun (WGS) entry which is preliminary data.</text>
</comment>
<accession>A0A965ZJP0</accession>
<protein>
    <submittedName>
        <fullName evidence="1">Uncharacterized protein</fullName>
    </submittedName>
</protein>
<dbReference type="Proteomes" id="UP000638732">
    <property type="component" value="Unassembled WGS sequence"/>
</dbReference>
<evidence type="ECO:0000313" key="1">
    <source>
        <dbReference type="EMBL" id="NCD71323.1"/>
    </source>
</evidence>
<evidence type="ECO:0000313" key="2">
    <source>
        <dbReference type="Proteomes" id="UP000638732"/>
    </source>
</evidence>
<name>A0A965ZJP0_9SPHI</name>
<sequence>MIDLQYPSKISISLYLLLLLFSSCQRKSGNELNICIYGKYEINSTVSLMLDHKMIYENKITAGSFQELRLNPLYIINKVTVIDFSINGKDTSFNCILDKKNYLNLAYSPFHNQFQVQKVDSITFRKSGDDMIKYSGFGTRLLRMSNLNIGYFLIRYLDSYPY</sequence>
<dbReference type="AlphaFoldDB" id="A0A965ZJP0"/>
<reference evidence="1" key="1">
    <citation type="submission" date="2020-01" db="EMBL/GenBank/DDBJ databases">
        <authorList>
            <person name="Seo Y.L."/>
        </authorList>
    </citation>
    <scope>NUCLEOTIDE SEQUENCE</scope>
    <source>
        <strain evidence="1">R11</strain>
    </source>
</reference>
<keyword evidence="2" id="KW-1185">Reference proteome</keyword>
<organism evidence="1 2">
    <name type="scientific">Mucilaginibacter agri</name>
    <dbReference type="NCBI Taxonomy" id="2695265"/>
    <lineage>
        <taxon>Bacteria</taxon>
        <taxon>Pseudomonadati</taxon>
        <taxon>Bacteroidota</taxon>
        <taxon>Sphingobacteriia</taxon>
        <taxon>Sphingobacteriales</taxon>
        <taxon>Sphingobacteriaceae</taxon>
        <taxon>Mucilaginibacter</taxon>
    </lineage>
</organism>
<gene>
    <name evidence="1" type="ORF">GSY63_18295</name>
</gene>
<dbReference type="EMBL" id="WWEO01000044">
    <property type="protein sequence ID" value="NCD71323.1"/>
    <property type="molecule type" value="Genomic_DNA"/>
</dbReference>